<keyword evidence="3" id="KW-1185">Reference proteome</keyword>
<protein>
    <submittedName>
        <fullName evidence="2">Uncharacterized protein</fullName>
    </submittedName>
</protein>
<feature type="region of interest" description="Disordered" evidence="1">
    <location>
        <begin position="1"/>
        <end position="30"/>
    </location>
</feature>
<proteinExistence type="predicted"/>
<evidence type="ECO:0000313" key="3">
    <source>
        <dbReference type="Proteomes" id="UP000007148"/>
    </source>
</evidence>
<comment type="caution">
    <text evidence="2">The sequence shown here is derived from an EMBL/GenBank/DDBJ whole genome shotgun (WGS) entry which is preliminary data.</text>
</comment>
<evidence type="ECO:0000313" key="2">
    <source>
        <dbReference type="EMBL" id="CCA74922.1"/>
    </source>
</evidence>
<name>G4TUC9_SERID</name>
<dbReference type="EMBL" id="CAFZ01000373">
    <property type="protein sequence ID" value="CCA74922.1"/>
    <property type="molecule type" value="Genomic_DNA"/>
</dbReference>
<gene>
    <name evidence="2" type="ORF">PIIN_08892</name>
</gene>
<evidence type="ECO:0000256" key="1">
    <source>
        <dbReference type="SAM" id="MobiDB-lite"/>
    </source>
</evidence>
<feature type="compositionally biased region" description="Polar residues" evidence="1">
    <location>
        <begin position="250"/>
        <end position="263"/>
    </location>
</feature>
<feature type="compositionally biased region" description="Polar residues" evidence="1">
    <location>
        <begin position="1"/>
        <end position="19"/>
    </location>
</feature>
<dbReference type="Proteomes" id="UP000007148">
    <property type="component" value="Unassembled WGS sequence"/>
</dbReference>
<dbReference type="InParanoid" id="G4TUC9"/>
<accession>G4TUC9</accession>
<reference evidence="2 3" key="1">
    <citation type="journal article" date="2011" name="PLoS Pathog.">
        <title>Endophytic Life Strategies Decoded by Genome and Transcriptome Analyses of the Mutualistic Root Symbiont Piriformospora indica.</title>
        <authorList>
            <person name="Zuccaro A."/>
            <person name="Lahrmann U."/>
            <person name="Guldener U."/>
            <person name="Langen G."/>
            <person name="Pfiffi S."/>
            <person name="Biedenkopf D."/>
            <person name="Wong P."/>
            <person name="Samans B."/>
            <person name="Grimm C."/>
            <person name="Basiewicz M."/>
            <person name="Murat C."/>
            <person name="Martin F."/>
            <person name="Kogel K.H."/>
        </authorList>
    </citation>
    <scope>NUCLEOTIDE SEQUENCE [LARGE SCALE GENOMIC DNA]</scope>
    <source>
        <strain evidence="2 3">DSM 11827</strain>
    </source>
</reference>
<feature type="region of interest" description="Disordered" evidence="1">
    <location>
        <begin position="238"/>
        <end position="277"/>
    </location>
</feature>
<organism evidence="2 3">
    <name type="scientific">Serendipita indica (strain DSM 11827)</name>
    <name type="common">Root endophyte fungus</name>
    <name type="synonym">Piriformospora indica</name>
    <dbReference type="NCBI Taxonomy" id="1109443"/>
    <lineage>
        <taxon>Eukaryota</taxon>
        <taxon>Fungi</taxon>
        <taxon>Dikarya</taxon>
        <taxon>Basidiomycota</taxon>
        <taxon>Agaricomycotina</taxon>
        <taxon>Agaricomycetes</taxon>
        <taxon>Sebacinales</taxon>
        <taxon>Serendipitaceae</taxon>
        <taxon>Serendipita</taxon>
    </lineage>
</organism>
<dbReference type="HOGENOM" id="CLU_679905_0_0_1"/>
<dbReference type="AlphaFoldDB" id="G4TUC9"/>
<sequence>MTVSESLPTSHGFRQQSAPPDSAWAGLGLSGSTDPINTATAEIMSTDVDPLFLQPPNAIEKPQTPLPPPLPNIRVPVVFWSQLPNAMDRPFTWSFNGMRTHQGIVVIPSSSIQFCNLLKSPFSENQQVIAYFNYKTNTWHGQEVEEPIITEEGRPVLLCNYRIISQMSVDWDVVKDLTEYEHPSFQRHMARGPTDDVADMGVDPNLLAKSVNKRFDHRSARKVLSPVKESRAQLVVRGAAGGDKRRRHQQSQPYLQSAPSLTSLAPPFLPASRSASPAKGEDRWWANIEAKTMLHKVAKFERDVNTDNGANAEGSAVLVQFQNMFDNPNISKSSMGRVRRAVRKLSFEELEEFIYLRPTEPFKTLHRLTSKRDLEDNGGVNWDKILEIIAAESVTAAWFDSIQGL</sequence>